<feature type="domain" description="DALR anticodon binding" evidence="9">
    <location>
        <begin position="515"/>
        <end position="623"/>
    </location>
</feature>
<dbReference type="InterPro" id="IPR029058">
    <property type="entry name" value="AB_hydrolase_fold"/>
</dbReference>
<dbReference type="Proteomes" id="UP000249363">
    <property type="component" value="Unassembled WGS sequence"/>
</dbReference>
<dbReference type="STRING" id="1196081.A0A364LDI7"/>
<dbReference type="InterPro" id="IPR001278">
    <property type="entry name" value="Arg-tRNA-ligase"/>
</dbReference>
<evidence type="ECO:0000256" key="5">
    <source>
        <dbReference type="ARBA" id="ARBA00022840"/>
    </source>
</evidence>
<dbReference type="Pfam" id="PF05746">
    <property type="entry name" value="DALR_1"/>
    <property type="match status" value="1"/>
</dbReference>
<dbReference type="GO" id="GO:0005739">
    <property type="term" value="C:mitochondrion"/>
    <property type="evidence" value="ECO:0007669"/>
    <property type="project" value="TreeGrafter"/>
</dbReference>
<protein>
    <recommendedName>
        <fullName evidence="2">arginine--tRNA ligase</fullName>
        <ecNumber evidence="2">6.1.1.19</ecNumber>
    </recommendedName>
</protein>
<dbReference type="Gene3D" id="3.40.50.620">
    <property type="entry name" value="HUPs"/>
    <property type="match status" value="1"/>
</dbReference>
<keyword evidence="6" id="KW-0648">Protein biosynthesis</keyword>
<dbReference type="InterPro" id="IPR014729">
    <property type="entry name" value="Rossmann-like_a/b/a_fold"/>
</dbReference>
<dbReference type="OrthoDB" id="68056at2759"/>
<reference evidence="10 11" key="1">
    <citation type="journal article" date="2017" name="Biotechnol. Biofuels">
        <title>Differential beta-glucosidase expression as a function of carbon source availability in Talaromyces amestolkiae: a genomic and proteomic approach.</title>
        <authorList>
            <person name="de Eugenio L.I."/>
            <person name="Mendez-Liter J.A."/>
            <person name="Nieto-Dominguez M."/>
            <person name="Alonso L."/>
            <person name="Gil-Munoz J."/>
            <person name="Barriuso J."/>
            <person name="Prieto A."/>
            <person name="Martinez M.J."/>
        </authorList>
    </citation>
    <scope>NUCLEOTIDE SEQUENCE [LARGE SCALE GENOMIC DNA]</scope>
    <source>
        <strain evidence="10 11">CIB</strain>
    </source>
</reference>
<dbReference type="PANTHER" id="PTHR11956:SF11">
    <property type="entry name" value="ARGININE--TRNA LIGASE, MITOCHONDRIAL-RELATED"/>
    <property type="match status" value="1"/>
</dbReference>
<accession>A0A364LDI7</accession>
<evidence type="ECO:0000256" key="8">
    <source>
        <dbReference type="ARBA" id="ARBA00049339"/>
    </source>
</evidence>
<organism evidence="10 11">
    <name type="scientific">Talaromyces amestolkiae</name>
    <dbReference type="NCBI Taxonomy" id="1196081"/>
    <lineage>
        <taxon>Eukaryota</taxon>
        <taxon>Fungi</taxon>
        <taxon>Dikarya</taxon>
        <taxon>Ascomycota</taxon>
        <taxon>Pezizomycotina</taxon>
        <taxon>Eurotiomycetes</taxon>
        <taxon>Eurotiomycetidae</taxon>
        <taxon>Eurotiales</taxon>
        <taxon>Trichocomaceae</taxon>
        <taxon>Talaromyces</taxon>
        <taxon>Talaromyces sect. Talaromyces</taxon>
    </lineage>
</organism>
<proteinExistence type="inferred from homology"/>
<dbReference type="GeneID" id="63799102"/>
<dbReference type="GO" id="GO:0016787">
    <property type="term" value="F:hydrolase activity"/>
    <property type="evidence" value="ECO:0007669"/>
    <property type="project" value="InterPro"/>
</dbReference>
<dbReference type="GO" id="GO:0032543">
    <property type="term" value="P:mitochondrial translation"/>
    <property type="evidence" value="ECO:0007669"/>
    <property type="project" value="TreeGrafter"/>
</dbReference>
<comment type="similarity">
    <text evidence="1">Belongs to the class-I aminoacyl-tRNA synthetase family.</text>
</comment>
<dbReference type="RefSeq" id="XP_040738390.1">
    <property type="nucleotide sequence ID" value="XM_040882851.1"/>
</dbReference>
<dbReference type="GO" id="GO:0006420">
    <property type="term" value="P:arginyl-tRNA aminoacylation"/>
    <property type="evidence" value="ECO:0007669"/>
    <property type="project" value="InterPro"/>
</dbReference>
<evidence type="ECO:0000256" key="3">
    <source>
        <dbReference type="ARBA" id="ARBA00022598"/>
    </source>
</evidence>
<dbReference type="InterPro" id="IPR009080">
    <property type="entry name" value="tRNAsynth_Ia_anticodon-bd"/>
</dbReference>
<dbReference type="SUPFAM" id="SSF53474">
    <property type="entry name" value="alpha/beta-Hydrolases"/>
    <property type="match status" value="1"/>
</dbReference>
<dbReference type="NCBIfam" id="TIGR00456">
    <property type="entry name" value="argS"/>
    <property type="match status" value="1"/>
</dbReference>
<keyword evidence="11" id="KW-1185">Reference proteome</keyword>
<name>A0A364LDI7_TALAM</name>
<evidence type="ECO:0000313" key="10">
    <source>
        <dbReference type="EMBL" id="RAO73876.1"/>
    </source>
</evidence>
<dbReference type="SMART" id="SM00836">
    <property type="entry name" value="DALR_1"/>
    <property type="match status" value="1"/>
</dbReference>
<evidence type="ECO:0000256" key="2">
    <source>
        <dbReference type="ARBA" id="ARBA00012837"/>
    </source>
</evidence>
<dbReference type="SUPFAM" id="SSF55190">
    <property type="entry name" value="Arginyl-tRNA synthetase (ArgRS), N-terminal 'additional' domain"/>
    <property type="match status" value="1"/>
</dbReference>
<evidence type="ECO:0000313" key="11">
    <source>
        <dbReference type="Proteomes" id="UP000249363"/>
    </source>
</evidence>
<dbReference type="Pfam" id="PF00750">
    <property type="entry name" value="tRNA-synt_1d"/>
    <property type="match status" value="1"/>
</dbReference>
<dbReference type="GO" id="GO:0004814">
    <property type="term" value="F:arginine-tRNA ligase activity"/>
    <property type="evidence" value="ECO:0007669"/>
    <property type="project" value="UniProtKB-EC"/>
</dbReference>
<comment type="caution">
    <text evidence="10">The sequence shown here is derived from an EMBL/GenBank/DDBJ whole genome shotgun (WGS) entry which is preliminary data.</text>
</comment>
<dbReference type="GO" id="GO:0005524">
    <property type="term" value="F:ATP binding"/>
    <property type="evidence" value="ECO:0007669"/>
    <property type="project" value="UniProtKB-KW"/>
</dbReference>
<evidence type="ECO:0000256" key="4">
    <source>
        <dbReference type="ARBA" id="ARBA00022741"/>
    </source>
</evidence>
<evidence type="ECO:0000256" key="6">
    <source>
        <dbReference type="ARBA" id="ARBA00022917"/>
    </source>
</evidence>
<dbReference type="InterPro" id="IPR013094">
    <property type="entry name" value="AB_hydrolase_3"/>
</dbReference>
<dbReference type="InterPro" id="IPR036695">
    <property type="entry name" value="Arg-tRNA-synth_N_sf"/>
</dbReference>
<keyword evidence="4" id="KW-0547">Nucleotide-binding</keyword>
<dbReference type="EC" id="6.1.1.19" evidence="2"/>
<sequence>MTTSTITDLEALLERLEIKVPIPQFPSANVLKRPLDIGRSYLADIFCTLLESDPEIAYKSITWPNDIFSGDLAVILPKLSQGGNPSAVGFDIINKFPDRSLFMLPFQDGVHLRIMFNTSTLPRLILPYINDRLDSYGRDDSLGLRDPSSPEVGRKKLLVEFSSPNIASEFQARHLRSTIIGAYIANQYENMGWEVTRLNYLGDWGKPIGLLGVAWEKFGSEELFQVDPAGHLHEIYQKVLELFVPEQAASKKVRDEGGDPASIESQGLFAERNAFFKRMEEDDEQAVALWKRAREVNIKKYTELYSRLNVTFDEYSGESQVRSETMTEVEEILKRKGISEESAGSWMIDLKKHSKISGTAIIRDRTGSSTYLLRDLAAVLERSRKYSFDKMIYVVAADQHTTHFSRLFKILELMDMSDLASKLQHVHFSNVSKMSEKLGYDQTLDEILDQVQKATHDSLERYPEMASILGHTEESISTIATSALVAGELSTRRAQDHAYEVTRMTSFEPGTGPHLQYWYVRLCNVFNAHSTCIAPLSEEADPLTDEEFSLLRLLVQFPEITHLAYESLEPATIMTYLVNLAVQLSSCFDECENLALGNLSHTNLYDATRRVMESGMKILGIVPARTPDEVSVSEDIVQSEKLTLIEENHPEDGQPAIEGLSAKAETLPSENVQPLVETTSSYSVQILHETQASNKDLALDEVAYGIPNEEWLRLASTLPSTPDVSIEELKKVTNEARAVAAQNLMKQLDLASKVVTQDHLIPARDGFQIEARTYRPLVSATPADEKLPVYMHFHGGGFLYGSLESEDPLCSIVALRLNILVLHVNYRHTPEYRYPIAWNDTEDAMVWLCKNAPNISADLNRIVIGGSSAGGQLTASLTRVVTSQPSLLQLSPRPTILGQVLMIPSLVFADCYESQMRQIKNPSLCSYNQCAEANFLDSKTRKMFNDALKVENPDPNDKRLNPGHLTAEEARKMPPTTFGIAGYDPFRDEGLLFAKFLTEQGVPTDVHVFKGLPHGFRMMGNRLSASAEWDKVLLGGIRWALSRPTGAVELVIKEH</sequence>
<dbReference type="Gene3D" id="3.40.50.1820">
    <property type="entry name" value="alpha/beta hydrolase"/>
    <property type="match status" value="1"/>
</dbReference>
<dbReference type="PANTHER" id="PTHR11956">
    <property type="entry name" value="ARGINYL-TRNA SYNTHETASE"/>
    <property type="match status" value="1"/>
</dbReference>
<dbReference type="Gene3D" id="3.30.1360.70">
    <property type="entry name" value="Arginyl tRNA synthetase N-terminal domain"/>
    <property type="match status" value="1"/>
</dbReference>
<dbReference type="AlphaFoldDB" id="A0A364LDI7"/>
<dbReference type="InterPro" id="IPR008909">
    <property type="entry name" value="DALR_anticod-bd"/>
</dbReference>
<evidence type="ECO:0000256" key="1">
    <source>
        <dbReference type="ARBA" id="ARBA00005594"/>
    </source>
</evidence>
<dbReference type="PRINTS" id="PR01038">
    <property type="entry name" value="TRNASYNTHARG"/>
</dbReference>
<gene>
    <name evidence="10" type="ORF">BHQ10_009888</name>
</gene>
<comment type="catalytic activity">
    <reaction evidence="8">
        <text>tRNA(Arg) + L-arginine + ATP = L-arginyl-tRNA(Arg) + AMP + diphosphate</text>
        <dbReference type="Rhea" id="RHEA:20301"/>
        <dbReference type="Rhea" id="RHEA-COMP:9658"/>
        <dbReference type="Rhea" id="RHEA-COMP:9673"/>
        <dbReference type="ChEBI" id="CHEBI:30616"/>
        <dbReference type="ChEBI" id="CHEBI:32682"/>
        <dbReference type="ChEBI" id="CHEBI:33019"/>
        <dbReference type="ChEBI" id="CHEBI:78442"/>
        <dbReference type="ChEBI" id="CHEBI:78513"/>
        <dbReference type="ChEBI" id="CHEBI:456215"/>
        <dbReference type="EC" id="6.1.1.19"/>
    </reaction>
</comment>
<keyword evidence="5" id="KW-0067">ATP-binding</keyword>
<dbReference type="Pfam" id="PF07859">
    <property type="entry name" value="Abhydrolase_3"/>
    <property type="match status" value="1"/>
</dbReference>
<dbReference type="EMBL" id="MIKG01000027">
    <property type="protein sequence ID" value="RAO73876.1"/>
    <property type="molecule type" value="Genomic_DNA"/>
</dbReference>
<keyword evidence="3" id="KW-0436">Ligase</keyword>
<evidence type="ECO:0000256" key="7">
    <source>
        <dbReference type="ARBA" id="ARBA00023146"/>
    </source>
</evidence>
<dbReference type="Gene3D" id="1.10.730.10">
    <property type="entry name" value="Isoleucyl-tRNA Synthetase, Domain 1"/>
    <property type="match status" value="1"/>
</dbReference>
<keyword evidence="7" id="KW-0030">Aminoacyl-tRNA synthetase</keyword>
<dbReference type="InterPro" id="IPR035684">
    <property type="entry name" value="ArgRS_core"/>
</dbReference>
<dbReference type="SUPFAM" id="SSF47323">
    <property type="entry name" value="Anticodon-binding domain of a subclass of class I aminoacyl-tRNA synthetases"/>
    <property type="match status" value="1"/>
</dbReference>
<evidence type="ECO:0000259" key="9">
    <source>
        <dbReference type="SMART" id="SM00836"/>
    </source>
</evidence>
<dbReference type="SUPFAM" id="SSF52374">
    <property type="entry name" value="Nucleotidylyl transferase"/>
    <property type="match status" value="1"/>
</dbReference>